<protein>
    <submittedName>
        <fullName evidence="1">Uncharacterized protein</fullName>
    </submittedName>
</protein>
<comment type="caution">
    <text evidence="1">The sequence shown here is derived from an EMBL/GenBank/DDBJ whole genome shotgun (WGS) entry which is preliminary data.</text>
</comment>
<dbReference type="EMBL" id="JAPFFF010000010">
    <property type="protein sequence ID" value="KAK8881426.1"/>
    <property type="molecule type" value="Genomic_DNA"/>
</dbReference>
<keyword evidence="2" id="KW-1185">Reference proteome</keyword>
<organism evidence="1 2">
    <name type="scientific">Tritrichomonas musculus</name>
    <dbReference type="NCBI Taxonomy" id="1915356"/>
    <lineage>
        <taxon>Eukaryota</taxon>
        <taxon>Metamonada</taxon>
        <taxon>Parabasalia</taxon>
        <taxon>Tritrichomonadida</taxon>
        <taxon>Tritrichomonadidae</taxon>
        <taxon>Tritrichomonas</taxon>
    </lineage>
</organism>
<gene>
    <name evidence="1" type="ORF">M9Y10_004162</name>
</gene>
<sequence length="102" mass="11992">MDDDDYQQTLIISSELRLPDQIFDIDSTNLMQQSGQPVPEARGIFMQQNSQPVPQARGIFMQQNDQPVPEARGIFMRQNEMYDEQHENTKNHWIIQEIELFP</sequence>
<dbReference type="Proteomes" id="UP001470230">
    <property type="component" value="Unassembled WGS sequence"/>
</dbReference>
<evidence type="ECO:0000313" key="2">
    <source>
        <dbReference type="Proteomes" id="UP001470230"/>
    </source>
</evidence>
<evidence type="ECO:0000313" key="1">
    <source>
        <dbReference type="EMBL" id="KAK8881426.1"/>
    </source>
</evidence>
<proteinExistence type="predicted"/>
<name>A0ABR2JRB3_9EUKA</name>
<reference evidence="1 2" key="1">
    <citation type="submission" date="2024-04" db="EMBL/GenBank/DDBJ databases">
        <title>Tritrichomonas musculus Genome.</title>
        <authorList>
            <person name="Alves-Ferreira E."/>
            <person name="Grigg M."/>
            <person name="Lorenzi H."/>
            <person name="Galac M."/>
        </authorList>
    </citation>
    <scope>NUCLEOTIDE SEQUENCE [LARGE SCALE GENOMIC DNA]</scope>
    <source>
        <strain evidence="1 2">EAF2021</strain>
    </source>
</reference>
<accession>A0ABR2JRB3</accession>